<sequence>MYALGIDLGSTTIKYVLLNEAGDAIARNYVRHKSAVSETLIGALRDLDRSCPQAANSPVRVLFSGSGALRLAQALGTPFVQEVLAASTYLRAHAPELDVAIELGGEDAKLLYLSNGVELRMNEACAGGTGAFIDQMASLLDTDASGLNTLAADATLSHPIASRCGVFAKTDVVSLLNAGIPKAEIARSVFDAVAEQTIGGLACGRAVRGRIGFLGGPLSFLSELREAFKRKLAREGNTFLQFDDAHFAVAWGTAKAGFDERRADVAAAKPFETLAGFVDTLEKTKLPPEDDANLPALFATAAERAEFETRHAAEKAERIALEDTQGPLFLGIDLGSTTVKGAVVDGEGRLAYSWYELNEGNPLERLYAQVKKLIELIPEGASLRAICSTGYGADLAKAALGGQFAEVETLAHQRAAVAFEPDVSYVIDIGGQDMKCLEVKQGLIASVKLNEACSSGCGSFLQTFAQQLHLPLSDFVEAALNAKHPCDLGTRCTVFMNSKVRQSQRDGAPIEDIAAGLCRSIVRNALYKVLRIHDPKSLGEHVVVQGGTFLNDAVLRAFEQQIGRNVVRPDIAGLMGAYGAALLALERTTNDTAPLEIRTEMLDAARVLQRRFRCKGCGNHCELQMNRFPSGQKFFSGNRCEFAMKSGGARKKTTETFVDWKLNRLFGQTPLDEKDAPMGAVGIPRVLNLYEHYPYWFEIFTTLGFRVVLSRASDHAMAQLGTDTIPSQTLCFPAKLAHGHLAELAHAGLSEIWFPCVPREGTPYREADGRFACPVVGGYPEALKLNASESFPAVAIHTPFVDLANAKSVERALLEAFPKLDAKRVREAIKAGEAALAAYRADVRAKGEALWRAHEASQEPLIVLAGHPYHLDPLVNHGIPSLIESMGAAVVTEDAVAHLAPQPEGIEVVNQWTFHSRLYRAASLVLRTPHAELVQLVSFGCGLDAITSEQIKRLLEPAGKLFTMLKIDEGDTLGAARIRLRSLLAAVEDRRTTHRTIPIELLNAATQKRKPQAQNTPIARRTLYAPQMAPIHFPIIAGALRSLGWDVRILPEVRPQAIELGLAHVNNDACYPAIVVIGQLLDALQSEEIDHAHSALLLAQTCGPCRATNYPNLLKWALEEVGCDDIPVVSLSAGRIEGAEQLNIGLKGLHRLMVALVYGDLMQRLSFFVRAYELEKGSTEPLMRKWTARAIAAAQRGDGRAFSRDAVEMVRDFMALPRSTTPKPRVGIVGEILLKYHPRANLEIVEEIIAEGAEPVLGDLSSFFLYCLNDDIFQAQAFGASKLKAGFAWLAARHLESLRRPMAEALKGTPLEGVTTLKDGLELIKGFVSPGQEAGEGWLLTAEMLDFINTGAENVVCLQPFGCLPNHITGKGVMRRLRTDFPQANLCAIDFEAGTSRSNVANRLKLFLAQARENFKRRHEEAHRGAASH</sequence>
<comment type="caution">
    <text evidence="3">The sequence shown here is derived from an EMBL/GenBank/DDBJ whole genome shotgun (WGS) entry which is preliminary data.</text>
</comment>
<dbReference type="PANTHER" id="PTHR32329">
    <property type="entry name" value="BIFUNCTIONAL PROTEIN [INCLUDES 2-HYDROXYACYL-COA DEHYDRATASE (N-TER) AND ITS ACTIVATOR DOMAIN (C_TERM)-RELATED"/>
    <property type="match status" value="1"/>
</dbReference>
<dbReference type="EMBL" id="JACJJC010000015">
    <property type="protein sequence ID" value="MBM6704637.1"/>
    <property type="molecule type" value="Genomic_DNA"/>
</dbReference>
<reference evidence="3 4" key="1">
    <citation type="journal article" date="2021" name="Sci. Rep.">
        <title>The distribution of antibiotic resistance genes in chicken gut microbiota commensals.</title>
        <authorList>
            <person name="Juricova H."/>
            <person name="Matiasovicova J."/>
            <person name="Kubasova T."/>
            <person name="Cejkova D."/>
            <person name="Rychlik I."/>
        </authorList>
    </citation>
    <scope>NUCLEOTIDE SEQUENCE [LARGE SCALE GENOMIC DNA]</scope>
    <source>
        <strain evidence="3 4">An829</strain>
    </source>
</reference>
<dbReference type="RefSeq" id="WP_205103752.1">
    <property type="nucleotide sequence ID" value="NZ_JACJJC010000015.1"/>
</dbReference>
<dbReference type="InterPro" id="IPR043129">
    <property type="entry name" value="ATPase_NBD"/>
</dbReference>
<dbReference type="InterPro" id="IPR002731">
    <property type="entry name" value="ATPase_BadF"/>
</dbReference>
<dbReference type="Pfam" id="PF01869">
    <property type="entry name" value="BcrAD_BadFG"/>
    <property type="match status" value="2"/>
</dbReference>
<dbReference type="CDD" id="cd24035">
    <property type="entry name" value="ASKHA_NBD_O66634-like_rpt2"/>
    <property type="match status" value="1"/>
</dbReference>
<dbReference type="Proteomes" id="UP000715095">
    <property type="component" value="Unassembled WGS sequence"/>
</dbReference>
<name>A0ABS2DU26_9BURK</name>
<dbReference type="SUPFAM" id="SSF53067">
    <property type="entry name" value="Actin-like ATPase domain"/>
    <property type="match status" value="2"/>
</dbReference>
<dbReference type="CDD" id="cd24034">
    <property type="entry name" value="ASKHA_NBD_O66634-like_rpt1"/>
    <property type="match status" value="1"/>
</dbReference>
<protein>
    <submittedName>
        <fullName evidence="3">2-hydroxyacyl-CoA dehydratase</fullName>
    </submittedName>
</protein>
<dbReference type="Pfam" id="PF09989">
    <property type="entry name" value="DUF2229"/>
    <property type="match status" value="1"/>
</dbReference>
<dbReference type="InterPro" id="IPR051805">
    <property type="entry name" value="Dehydratase_Activator_Redct"/>
</dbReference>
<keyword evidence="4" id="KW-1185">Reference proteome</keyword>
<evidence type="ECO:0000313" key="3">
    <source>
        <dbReference type="EMBL" id="MBM6704637.1"/>
    </source>
</evidence>
<feature type="domain" description="ATPase BadF/BadG/BcrA/BcrD type" evidence="1">
    <location>
        <begin position="330"/>
        <end position="584"/>
    </location>
</feature>
<evidence type="ECO:0000259" key="1">
    <source>
        <dbReference type="Pfam" id="PF01869"/>
    </source>
</evidence>
<proteinExistence type="predicted"/>
<evidence type="ECO:0000313" key="4">
    <source>
        <dbReference type="Proteomes" id="UP000715095"/>
    </source>
</evidence>
<feature type="domain" description="DUF2229" evidence="2">
    <location>
        <begin position="681"/>
        <end position="896"/>
    </location>
</feature>
<evidence type="ECO:0000259" key="2">
    <source>
        <dbReference type="Pfam" id="PF09989"/>
    </source>
</evidence>
<organism evidence="3 4">
    <name type="scientific">Sutterella massiliensis</name>
    <dbReference type="NCBI Taxonomy" id="1816689"/>
    <lineage>
        <taxon>Bacteria</taxon>
        <taxon>Pseudomonadati</taxon>
        <taxon>Pseudomonadota</taxon>
        <taxon>Betaproteobacteria</taxon>
        <taxon>Burkholderiales</taxon>
        <taxon>Sutterellaceae</taxon>
        <taxon>Sutterella</taxon>
    </lineage>
</organism>
<accession>A0ABS2DU26</accession>
<dbReference type="InterPro" id="IPR018709">
    <property type="entry name" value="CoA_activase_DUF2229"/>
</dbReference>
<dbReference type="PANTHER" id="PTHR32329:SF4">
    <property type="entry name" value="ACTIVATOR OF 2-HYDROXYACYL-COA DEHYDRATASE"/>
    <property type="match status" value="1"/>
</dbReference>
<gene>
    <name evidence="3" type="ORF">H6A60_09105</name>
</gene>
<feature type="domain" description="ATPase BadF/BadG/BcrA/BcrD type" evidence="1">
    <location>
        <begin position="4"/>
        <end position="216"/>
    </location>
</feature>
<dbReference type="Gene3D" id="3.30.420.40">
    <property type="match status" value="4"/>
</dbReference>